<feature type="transmembrane region" description="Helical" evidence="1">
    <location>
        <begin position="186"/>
        <end position="205"/>
    </location>
</feature>
<evidence type="ECO:0000313" key="3">
    <source>
        <dbReference type="EMBL" id="OHV20513.1"/>
    </source>
</evidence>
<feature type="transmembrane region" description="Helical" evidence="1">
    <location>
        <begin position="287"/>
        <end position="309"/>
    </location>
</feature>
<keyword evidence="1" id="KW-0812">Transmembrane</keyword>
<feature type="transmembrane region" description="Helical" evidence="1">
    <location>
        <begin position="27"/>
        <end position="44"/>
    </location>
</feature>
<feature type="transmembrane region" description="Helical" evidence="1">
    <location>
        <begin position="214"/>
        <end position="235"/>
    </location>
</feature>
<reference evidence="4" key="1">
    <citation type="submission" date="2016-07" db="EMBL/GenBank/DDBJ databases">
        <title>Frankia sp. NRRL B-16219 Genome sequencing.</title>
        <authorList>
            <person name="Ghodhbane-Gtari F."/>
            <person name="Swanson E."/>
            <person name="Gueddou A."/>
            <person name="Louati M."/>
            <person name="Nouioui I."/>
            <person name="Hezbri K."/>
            <person name="Abebe-Akele F."/>
            <person name="Simpson S."/>
            <person name="Morris K."/>
            <person name="Thomas K."/>
            <person name="Gtari M."/>
            <person name="Tisa L.S."/>
        </authorList>
    </citation>
    <scope>NUCLEOTIDE SEQUENCE [LARGE SCALE GENOMIC DNA]</scope>
    <source>
        <strain evidence="4">NRRL B-16219</strain>
    </source>
</reference>
<keyword evidence="1" id="KW-0472">Membrane</keyword>
<dbReference type="Proteomes" id="UP000179769">
    <property type="component" value="Unassembled WGS sequence"/>
</dbReference>
<organism evidence="3 4">
    <name type="scientific">Parafrankia soli</name>
    <dbReference type="NCBI Taxonomy" id="2599596"/>
    <lineage>
        <taxon>Bacteria</taxon>
        <taxon>Bacillati</taxon>
        <taxon>Actinomycetota</taxon>
        <taxon>Actinomycetes</taxon>
        <taxon>Frankiales</taxon>
        <taxon>Frankiaceae</taxon>
        <taxon>Parafrankia</taxon>
    </lineage>
</organism>
<name>A0A1S1PC36_9ACTN</name>
<dbReference type="InterPro" id="IPR050879">
    <property type="entry name" value="Acyltransferase_3"/>
</dbReference>
<keyword evidence="3" id="KW-0808">Transferase</keyword>
<dbReference type="GO" id="GO:0016747">
    <property type="term" value="F:acyltransferase activity, transferring groups other than amino-acyl groups"/>
    <property type="evidence" value="ECO:0007669"/>
    <property type="project" value="InterPro"/>
</dbReference>
<gene>
    <name evidence="3" type="ORF">BBK14_27655</name>
</gene>
<dbReference type="GO" id="GO:0016020">
    <property type="term" value="C:membrane"/>
    <property type="evidence" value="ECO:0007669"/>
    <property type="project" value="TreeGrafter"/>
</dbReference>
<evidence type="ECO:0000259" key="2">
    <source>
        <dbReference type="Pfam" id="PF01757"/>
    </source>
</evidence>
<dbReference type="EMBL" id="MAXA01000262">
    <property type="protein sequence ID" value="OHV20513.1"/>
    <property type="molecule type" value="Genomic_DNA"/>
</dbReference>
<feature type="domain" description="Acyltransferase 3" evidence="2">
    <location>
        <begin position="1"/>
        <end position="303"/>
    </location>
</feature>
<feature type="transmembrane region" description="Helical" evidence="1">
    <location>
        <begin position="135"/>
        <end position="154"/>
    </location>
</feature>
<dbReference type="GO" id="GO:0009103">
    <property type="term" value="P:lipopolysaccharide biosynthetic process"/>
    <property type="evidence" value="ECO:0007669"/>
    <property type="project" value="TreeGrafter"/>
</dbReference>
<sequence>MVVISHSWGFVHDEDDPLRNLTGGPEAGTIAVDGFFLLSGFLITRSQLRARSTARYLWHRFLRILPGFWICLAVTAVAIGPLLWRLERETFSGYPWAGPDSALTYVVANALLRMNQFNIGDLRAGGALDGSLHTLFFEALCYVMIGVLGAVGILRRRRSVVLGLGSACWILAAADVVSGSDRLADTYTLRFTSIFLVGAIMSLYADRIPLTRPLFAASCALLTIALMAPSTYLLLGPAPMAYLLLRAGTGRRLERVGIRRDLSYGIYIYSWPLQLVLLEAGVGDDNVAVHVVASIVLSAAAAAVSWHLVEAPALALKSAAAPSWLRPWRASTQPAAESGQR</sequence>
<feature type="transmembrane region" description="Helical" evidence="1">
    <location>
        <begin position="64"/>
        <end position="84"/>
    </location>
</feature>
<keyword evidence="3" id="KW-0012">Acyltransferase</keyword>
<proteinExistence type="predicted"/>
<dbReference type="PANTHER" id="PTHR23028:SF53">
    <property type="entry name" value="ACYL_TRANSF_3 DOMAIN-CONTAINING PROTEIN"/>
    <property type="match status" value="1"/>
</dbReference>
<comment type="caution">
    <text evidence="3">The sequence shown here is derived from an EMBL/GenBank/DDBJ whole genome shotgun (WGS) entry which is preliminary data.</text>
</comment>
<protein>
    <submittedName>
        <fullName evidence="3">Acyltransferase</fullName>
    </submittedName>
</protein>
<dbReference type="Pfam" id="PF01757">
    <property type="entry name" value="Acyl_transf_3"/>
    <property type="match status" value="1"/>
</dbReference>
<dbReference type="AlphaFoldDB" id="A0A1S1PC36"/>
<keyword evidence="4" id="KW-1185">Reference proteome</keyword>
<feature type="transmembrane region" description="Helical" evidence="1">
    <location>
        <begin position="161"/>
        <end position="180"/>
    </location>
</feature>
<accession>A0A1S1PC36</accession>
<evidence type="ECO:0000256" key="1">
    <source>
        <dbReference type="SAM" id="Phobius"/>
    </source>
</evidence>
<dbReference type="OrthoDB" id="9796461at2"/>
<dbReference type="InterPro" id="IPR002656">
    <property type="entry name" value="Acyl_transf_3_dom"/>
</dbReference>
<keyword evidence="1" id="KW-1133">Transmembrane helix</keyword>
<evidence type="ECO:0000313" key="4">
    <source>
        <dbReference type="Proteomes" id="UP000179769"/>
    </source>
</evidence>
<dbReference type="PANTHER" id="PTHR23028">
    <property type="entry name" value="ACETYLTRANSFERASE"/>
    <property type="match status" value="1"/>
</dbReference>